<comment type="caution">
    <text evidence="1">The sequence shown here is derived from an EMBL/GenBank/DDBJ whole genome shotgun (WGS) entry which is preliminary data.</text>
</comment>
<protein>
    <submittedName>
        <fullName evidence="1">Uncharacterized protein</fullName>
    </submittedName>
</protein>
<dbReference type="EMBL" id="LAZR01002378">
    <property type="protein sequence ID" value="KKN30820.1"/>
    <property type="molecule type" value="Genomic_DNA"/>
</dbReference>
<reference evidence="1" key="1">
    <citation type="journal article" date="2015" name="Nature">
        <title>Complex archaea that bridge the gap between prokaryotes and eukaryotes.</title>
        <authorList>
            <person name="Spang A."/>
            <person name="Saw J.H."/>
            <person name="Jorgensen S.L."/>
            <person name="Zaremba-Niedzwiedzka K."/>
            <person name="Martijn J."/>
            <person name="Lind A.E."/>
            <person name="van Eijk R."/>
            <person name="Schleper C."/>
            <person name="Guy L."/>
            <person name="Ettema T.J."/>
        </authorList>
    </citation>
    <scope>NUCLEOTIDE SEQUENCE</scope>
</reference>
<evidence type="ECO:0000313" key="1">
    <source>
        <dbReference type="EMBL" id="KKN30820.1"/>
    </source>
</evidence>
<accession>A0A0F9PG81</accession>
<sequence>MPVKITKVDGFRVSTPGGVKAKHTTKKKAKAQKRLLQGIEHGMIPRKKRK</sequence>
<name>A0A0F9PG81_9ZZZZ</name>
<gene>
    <name evidence="1" type="ORF">LCGC14_0830280</name>
</gene>
<dbReference type="AlphaFoldDB" id="A0A0F9PG81"/>
<organism evidence="1">
    <name type="scientific">marine sediment metagenome</name>
    <dbReference type="NCBI Taxonomy" id="412755"/>
    <lineage>
        <taxon>unclassified sequences</taxon>
        <taxon>metagenomes</taxon>
        <taxon>ecological metagenomes</taxon>
    </lineage>
</organism>
<proteinExistence type="predicted"/>